<evidence type="ECO:0000313" key="3">
    <source>
        <dbReference type="Proteomes" id="UP000033140"/>
    </source>
</evidence>
<comment type="caution">
    <text evidence="2">The sequence shown here is derived from an EMBL/GenBank/DDBJ whole genome shotgun (WGS) entry which is preliminary data.</text>
</comment>
<keyword evidence="3" id="KW-1185">Reference proteome</keyword>
<organism evidence="2 3">
    <name type="scientific">Saitoella complicata (strain BCRC 22490 / CBS 7301 / JCM 7358 / NBRC 10748 / NRRL Y-17804)</name>
    <dbReference type="NCBI Taxonomy" id="698492"/>
    <lineage>
        <taxon>Eukaryota</taxon>
        <taxon>Fungi</taxon>
        <taxon>Dikarya</taxon>
        <taxon>Ascomycota</taxon>
        <taxon>Taphrinomycotina</taxon>
        <taxon>Taphrinomycotina incertae sedis</taxon>
        <taxon>Saitoella</taxon>
    </lineage>
</organism>
<reference evidence="2 3" key="3">
    <citation type="journal article" date="2015" name="Genome Announc.">
        <title>Draft Genome Sequence of the Archiascomycetous Yeast Saitoella complicata.</title>
        <authorList>
            <person name="Yamauchi K."/>
            <person name="Kondo S."/>
            <person name="Hamamoto M."/>
            <person name="Takahashi Y."/>
            <person name="Ogura Y."/>
            <person name="Hayashi T."/>
            <person name="Nishida H."/>
        </authorList>
    </citation>
    <scope>NUCLEOTIDE SEQUENCE [LARGE SCALE GENOMIC DNA]</scope>
    <source>
        <strain evidence="2 3">NRRL Y-17804</strain>
    </source>
</reference>
<dbReference type="EMBL" id="BACD03000005">
    <property type="protein sequence ID" value="GAO46759.1"/>
    <property type="molecule type" value="Genomic_DNA"/>
</dbReference>
<feature type="region of interest" description="Disordered" evidence="1">
    <location>
        <begin position="85"/>
        <end position="169"/>
    </location>
</feature>
<protein>
    <submittedName>
        <fullName evidence="2">Uncharacterized protein</fullName>
    </submittedName>
</protein>
<sequence>MEYYCCGLINVTIIPGVTPRFCHTYKPTVVSSTYNCDHSSEPFKLPPTTVIAAYSYLQHHHHHPQQQHAMQPYMHPVFLPLLPPATQSADVQPANPKHSQAMAFVTKKTGRSDSSSTEKSDVSTASTSSPLEPLEEKEGQENVDRGKVNMEQGKFMKLIDDEGIDQLSL</sequence>
<proteinExistence type="predicted"/>
<feature type="compositionally biased region" description="Basic and acidic residues" evidence="1">
    <location>
        <begin position="134"/>
        <end position="148"/>
    </location>
</feature>
<name>A0A0E9NAA3_SAICN</name>
<dbReference type="AlphaFoldDB" id="A0A0E9NAA3"/>
<gene>
    <name evidence="2" type="ORF">G7K_0981-t1</name>
</gene>
<reference evidence="2 3" key="1">
    <citation type="journal article" date="2011" name="J. Gen. Appl. Microbiol.">
        <title>Draft genome sequencing of the enigmatic yeast Saitoella complicata.</title>
        <authorList>
            <person name="Nishida H."/>
            <person name="Hamamoto M."/>
            <person name="Sugiyama J."/>
        </authorList>
    </citation>
    <scope>NUCLEOTIDE SEQUENCE [LARGE SCALE GENOMIC DNA]</scope>
    <source>
        <strain evidence="2 3">NRRL Y-17804</strain>
    </source>
</reference>
<evidence type="ECO:0000313" key="2">
    <source>
        <dbReference type="EMBL" id="GAO46759.1"/>
    </source>
</evidence>
<evidence type="ECO:0000256" key="1">
    <source>
        <dbReference type="SAM" id="MobiDB-lite"/>
    </source>
</evidence>
<dbReference type="Proteomes" id="UP000033140">
    <property type="component" value="Unassembled WGS sequence"/>
</dbReference>
<reference evidence="2 3" key="2">
    <citation type="journal article" date="2014" name="J. Gen. Appl. Microbiol.">
        <title>The early diverging ascomycetous budding yeast Saitoella complicata has three histone deacetylases belonging to the Clr6, Hos2, and Rpd3 lineages.</title>
        <authorList>
            <person name="Nishida H."/>
            <person name="Matsumoto T."/>
            <person name="Kondo S."/>
            <person name="Hamamoto M."/>
            <person name="Yoshikawa H."/>
        </authorList>
    </citation>
    <scope>NUCLEOTIDE SEQUENCE [LARGE SCALE GENOMIC DNA]</scope>
    <source>
        <strain evidence="2 3">NRRL Y-17804</strain>
    </source>
</reference>
<accession>A0A0E9NAA3</accession>